<comment type="caution">
    <text evidence="2">The sequence shown here is derived from an EMBL/GenBank/DDBJ whole genome shotgun (WGS) entry which is preliminary data.</text>
</comment>
<feature type="region of interest" description="Disordered" evidence="1">
    <location>
        <begin position="53"/>
        <end position="84"/>
    </location>
</feature>
<accession>A0ABP5MLP6</accession>
<proteinExistence type="predicted"/>
<name>A0ABP5MLP6_9MICO</name>
<reference evidence="3" key="1">
    <citation type="journal article" date="2019" name="Int. J. Syst. Evol. Microbiol.">
        <title>The Global Catalogue of Microorganisms (GCM) 10K type strain sequencing project: providing services to taxonomists for standard genome sequencing and annotation.</title>
        <authorList>
            <consortium name="The Broad Institute Genomics Platform"/>
            <consortium name="The Broad Institute Genome Sequencing Center for Infectious Disease"/>
            <person name="Wu L."/>
            <person name="Ma J."/>
        </authorList>
    </citation>
    <scope>NUCLEOTIDE SEQUENCE [LARGE SCALE GENOMIC DNA]</scope>
    <source>
        <strain evidence="3">JCM 16026</strain>
    </source>
</reference>
<dbReference type="Proteomes" id="UP001501599">
    <property type="component" value="Unassembled WGS sequence"/>
</dbReference>
<protein>
    <submittedName>
        <fullName evidence="2">Uncharacterized protein</fullName>
    </submittedName>
</protein>
<evidence type="ECO:0000313" key="3">
    <source>
        <dbReference type="Proteomes" id="UP001501599"/>
    </source>
</evidence>
<sequence length="98" mass="10513">MRLAREVLQRLAGAAAGDERAERARRIVGEDVAARRAHAEVAERRAEHVRGEELGVRADDVDAGEGVAGSDEGRSQIWHPGTVPCRGAHPISRWGANG</sequence>
<keyword evidence="3" id="KW-1185">Reference proteome</keyword>
<evidence type="ECO:0000313" key="2">
    <source>
        <dbReference type="EMBL" id="GAA2174478.1"/>
    </source>
</evidence>
<organism evidence="2 3">
    <name type="scientific">Agrococcus versicolor</name>
    <dbReference type="NCBI Taxonomy" id="501482"/>
    <lineage>
        <taxon>Bacteria</taxon>
        <taxon>Bacillati</taxon>
        <taxon>Actinomycetota</taxon>
        <taxon>Actinomycetes</taxon>
        <taxon>Micrococcales</taxon>
        <taxon>Microbacteriaceae</taxon>
        <taxon>Agrococcus</taxon>
    </lineage>
</organism>
<gene>
    <name evidence="2" type="ORF">GCM10009846_20580</name>
</gene>
<dbReference type="EMBL" id="BAAAQT010000006">
    <property type="protein sequence ID" value="GAA2174478.1"/>
    <property type="molecule type" value="Genomic_DNA"/>
</dbReference>
<evidence type="ECO:0000256" key="1">
    <source>
        <dbReference type="SAM" id="MobiDB-lite"/>
    </source>
</evidence>